<organism evidence="1 2">
    <name type="scientific">Hypoxylon rubiginosum</name>
    <dbReference type="NCBI Taxonomy" id="110542"/>
    <lineage>
        <taxon>Eukaryota</taxon>
        <taxon>Fungi</taxon>
        <taxon>Dikarya</taxon>
        <taxon>Ascomycota</taxon>
        <taxon>Pezizomycotina</taxon>
        <taxon>Sordariomycetes</taxon>
        <taxon>Xylariomycetidae</taxon>
        <taxon>Xylariales</taxon>
        <taxon>Hypoxylaceae</taxon>
        <taxon>Hypoxylon</taxon>
    </lineage>
</organism>
<gene>
    <name evidence="1" type="ORF">F4821DRAFT_233128</name>
</gene>
<dbReference type="EMBL" id="MU394299">
    <property type="protein sequence ID" value="KAI6088852.1"/>
    <property type="molecule type" value="Genomic_DNA"/>
</dbReference>
<comment type="caution">
    <text evidence="1">The sequence shown here is derived from an EMBL/GenBank/DDBJ whole genome shotgun (WGS) entry which is preliminary data.</text>
</comment>
<accession>A0ACC0D848</accession>
<name>A0ACC0D848_9PEZI</name>
<dbReference type="Proteomes" id="UP001497680">
    <property type="component" value="Unassembled WGS sequence"/>
</dbReference>
<proteinExistence type="predicted"/>
<reference evidence="1 2" key="1">
    <citation type="journal article" date="2022" name="New Phytol.">
        <title>Ecological generalism drives hyperdiversity of secondary metabolite gene clusters in xylarialean endophytes.</title>
        <authorList>
            <person name="Franco M.E.E."/>
            <person name="Wisecaver J.H."/>
            <person name="Arnold A.E."/>
            <person name="Ju Y.M."/>
            <person name="Slot J.C."/>
            <person name="Ahrendt S."/>
            <person name="Moore L.P."/>
            <person name="Eastman K.E."/>
            <person name="Scott K."/>
            <person name="Konkel Z."/>
            <person name="Mondo S.J."/>
            <person name="Kuo A."/>
            <person name="Hayes R.D."/>
            <person name="Haridas S."/>
            <person name="Andreopoulos B."/>
            <person name="Riley R."/>
            <person name="LaButti K."/>
            <person name="Pangilinan J."/>
            <person name="Lipzen A."/>
            <person name="Amirebrahimi M."/>
            <person name="Yan J."/>
            <person name="Adam C."/>
            <person name="Keymanesh K."/>
            <person name="Ng V."/>
            <person name="Louie K."/>
            <person name="Northen T."/>
            <person name="Drula E."/>
            <person name="Henrissat B."/>
            <person name="Hsieh H.M."/>
            <person name="Youens-Clark K."/>
            <person name="Lutzoni F."/>
            <person name="Miadlikowska J."/>
            <person name="Eastwood D.C."/>
            <person name="Hamelin R.C."/>
            <person name="Grigoriev I.V."/>
            <person name="U'Ren J.M."/>
        </authorList>
    </citation>
    <scope>NUCLEOTIDE SEQUENCE [LARGE SCALE GENOMIC DNA]</scope>
    <source>
        <strain evidence="1 2">ER1909</strain>
    </source>
</reference>
<evidence type="ECO:0000313" key="1">
    <source>
        <dbReference type="EMBL" id="KAI6088852.1"/>
    </source>
</evidence>
<keyword evidence="2" id="KW-1185">Reference proteome</keyword>
<sequence length="667" mass="73521">MPPLVFPTVHRIVDMVNGLERLEKFFGASRRRDKDARYRDTPVASPQSQPDNGPHFPSPSFMRPTSIHMKPREEQIPWTKAVKDRSQSLPDPHYTPKRRASISSTSTVTNHRHQSSDPTRMLSLSIRPVKDPLHGQRLSRFRFPEDSLFKNETVDQASSASERTNGEAQAENMLDWRPQRLSSLFNTLGLDTSIDDRLSRSTEDAVGSAIVKPSPISSTPPSPKTRADPVIQPRLSSQFSTEVPARKLSLLPRLDVLSSVTRTFPDSPPASDGEDDRSPFDRPTSRKGLGSPIVFTPRASTESKFRESSEVRSSRTRSVRESWGAGPEDYVVMCAEAEGQVQHISQPQSLRNSLSRSSLLTIRSTIMKHLDSDEGLTEPTLDDFYALDDEDVAESFSVTPEPDTDIPPTPPPKDSAKTIVGRSRSTRHAPIAPTSTVNTSSGELTPPCTPTDSQFLALTYSPCHASGELGAMRAANIAKTYNFDLVYVISLWPNSEGTDSDPSRRPTSTSPTPRGRGREKRIADDVAAHCAVVTNPKSKITGRLLAGYDLDKFGSPFRVHAQFHTKMLGFSGWQEYRDELASSGMISRGWTCSFYNGHTPTTGTSNKGSQGDESRNRMVDRGIVFAAYSRKTTKSVIPVTSSPKQTAILGKLLYDAQTLVDTLVHGV</sequence>
<protein>
    <submittedName>
        <fullName evidence="1">Uncharacterized protein</fullName>
    </submittedName>
</protein>
<evidence type="ECO:0000313" key="2">
    <source>
        <dbReference type="Proteomes" id="UP001497680"/>
    </source>
</evidence>